<evidence type="ECO:0000313" key="3">
    <source>
        <dbReference type="Proteomes" id="UP001055940"/>
    </source>
</evidence>
<proteinExistence type="predicted"/>
<feature type="compositionally biased region" description="Basic and acidic residues" evidence="1">
    <location>
        <begin position="17"/>
        <end position="28"/>
    </location>
</feature>
<dbReference type="Proteomes" id="UP001055940">
    <property type="component" value="Chromosome"/>
</dbReference>
<sequence>MTDLLSWCGGSFGLVEGDERGRVGKEQGIDLGPRGRSKGKAGAHGPPLGAPAVEVGWVVPLGYARELVGHQAIRVVQRKRPGVRSVDAGLLLGGLRS</sequence>
<evidence type="ECO:0000313" key="2">
    <source>
        <dbReference type="EMBL" id="USY17937.1"/>
    </source>
</evidence>
<gene>
    <name evidence="2" type="ORF">NE857_21720</name>
</gene>
<dbReference type="EMBL" id="CP099837">
    <property type="protein sequence ID" value="USY17937.1"/>
    <property type="molecule type" value="Genomic_DNA"/>
</dbReference>
<reference evidence="2" key="1">
    <citation type="submission" date="2022-06" db="EMBL/GenBank/DDBJ databases">
        <authorList>
            <person name="Ping M."/>
        </authorList>
    </citation>
    <scope>NUCLEOTIDE SEQUENCE</scope>
    <source>
        <strain evidence="2">JCM11759T</strain>
    </source>
</reference>
<organism evidence="2 3">
    <name type="scientific">Nocardiopsis exhalans</name>
    <dbReference type="NCBI Taxonomy" id="163604"/>
    <lineage>
        <taxon>Bacteria</taxon>
        <taxon>Bacillati</taxon>
        <taxon>Actinomycetota</taxon>
        <taxon>Actinomycetes</taxon>
        <taxon>Streptosporangiales</taxon>
        <taxon>Nocardiopsidaceae</taxon>
        <taxon>Nocardiopsis</taxon>
    </lineage>
</organism>
<evidence type="ECO:0000256" key="1">
    <source>
        <dbReference type="SAM" id="MobiDB-lite"/>
    </source>
</evidence>
<feature type="region of interest" description="Disordered" evidence="1">
    <location>
        <begin position="12"/>
        <end position="47"/>
    </location>
</feature>
<name>A0ABY5D412_9ACTN</name>
<keyword evidence="3" id="KW-1185">Reference proteome</keyword>
<accession>A0ABY5D412</accession>
<dbReference type="RefSeq" id="WP_254417427.1">
    <property type="nucleotide sequence ID" value="NZ_BAAAJB010000011.1"/>
</dbReference>
<protein>
    <submittedName>
        <fullName evidence="2">Uncharacterized protein</fullName>
    </submittedName>
</protein>